<gene>
    <name evidence="2" type="ORF">DQ226_06060</name>
</gene>
<name>A0A365PBL0_9ACTN</name>
<dbReference type="GO" id="GO:0015969">
    <property type="term" value="P:guanosine tetraphosphate metabolic process"/>
    <property type="evidence" value="ECO:0007669"/>
    <property type="project" value="InterPro"/>
</dbReference>
<dbReference type="InterPro" id="IPR052366">
    <property type="entry name" value="GTP_Pyrophosphokinase"/>
</dbReference>
<dbReference type="SUPFAM" id="SSF81301">
    <property type="entry name" value="Nucleotidyltransferase"/>
    <property type="match status" value="1"/>
</dbReference>
<dbReference type="EMBL" id="QNTT01000011">
    <property type="protein sequence ID" value="RBA37903.1"/>
    <property type="molecule type" value="Genomic_DNA"/>
</dbReference>
<dbReference type="Gene3D" id="3.30.460.10">
    <property type="entry name" value="Beta Polymerase, domain 2"/>
    <property type="match status" value="1"/>
</dbReference>
<dbReference type="Proteomes" id="UP000252187">
    <property type="component" value="Unassembled WGS sequence"/>
</dbReference>
<protein>
    <recommendedName>
        <fullName evidence="1">RelA/SpoT domain-containing protein</fullName>
    </recommendedName>
</protein>
<accession>A0A365PBL0</accession>
<dbReference type="Pfam" id="PF04607">
    <property type="entry name" value="RelA_SpoT"/>
    <property type="match status" value="1"/>
</dbReference>
<proteinExistence type="predicted"/>
<sequence>MELPSKTRIRKGGEVLRSALFDSGSSFDLAELDEAFEVVKCFRRAHQEPMAKVRNGLTSMVNTLGFDPVITQRLKRSERIIRKLHRSVESPQGRTSLDRLEDIAGVRVILPDQAAVRMLVERIGDRWVVHRDRDYVTKPQPTGYWARHIIVVRDSRFVEIQLRTPLQQEWANAIETADTRFGLTLKDGVGPMSMVTYFALAAKQLQAQELGHTVDRATLEAFREARELVVHEGYYKK</sequence>
<dbReference type="PANTHER" id="PTHR47837:SF1">
    <property type="entry name" value="GTP PYROPHOSPHOKINASE YJBM"/>
    <property type="match status" value="1"/>
</dbReference>
<dbReference type="PANTHER" id="PTHR47837">
    <property type="entry name" value="GTP PYROPHOSPHOKINASE YJBM"/>
    <property type="match status" value="1"/>
</dbReference>
<dbReference type="AlphaFoldDB" id="A0A365PBL0"/>
<dbReference type="InterPro" id="IPR007685">
    <property type="entry name" value="RelA_SpoT"/>
</dbReference>
<dbReference type="CDD" id="cd05399">
    <property type="entry name" value="NT_Rel-Spo_like"/>
    <property type="match status" value="1"/>
</dbReference>
<dbReference type="InterPro" id="IPR043519">
    <property type="entry name" value="NT_sf"/>
</dbReference>
<organism evidence="2 3">
    <name type="scientific">Dietzia maris</name>
    <dbReference type="NCBI Taxonomy" id="37915"/>
    <lineage>
        <taxon>Bacteria</taxon>
        <taxon>Bacillati</taxon>
        <taxon>Actinomycetota</taxon>
        <taxon>Actinomycetes</taxon>
        <taxon>Mycobacteriales</taxon>
        <taxon>Dietziaceae</taxon>
        <taxon>Dietzia</taxon>
    </lineage>
</organism>
<evidence type="ECO:0000313" key="2">
    <source>
        <dbReference type="EMBL" id="RBA37903.1"/>
    </source>
</evidence>
<comment type="caution">
    <text evidence="2">The sequence shown here is derived from an EMBL/GenBank/DDBJ whole genome shotgun (WGS) entry which is preliminary data.</text>
</comment>
<evidence type="ECO:0000313" key="3">
    <source>
        <dbReference type="Proteomes" id="UP000252187"/>
    </source>
</evidence>
<reference evidence="2 3" key="1">
    <citation type="submission" date="2018-06" db="EMBL/GenBank/DDBJ databases">
        <title>Whole genome sequencing of four bacterial strains from South Shetland trench revealing bio-synthetic gene clusters.</title>
        <authorList>
            <person name="Abdel-Mageed W.M."/>
            <person name="Lehri B."/>
            <person name="Jarmusch S.A."/>
            <person name="Miranda K."/>
            <person name="Goodfellow M."/>
            <person name="Jaspars M."/>
            <person name="Karlyshev A.V."/>
        </authorList>
    </citation>
    <scope>NUCLEOTIDE SEQUENCE [LARGE SCALE GENOMIC DNA]</scope>
    <source>
        <strain evidence="2 3">SST1</strain>
    </source>
</reference>
<evidence type="ECO:0000259" key="1">
    <source>
        <dbReference type="SMART" id="SM00954"/>
    </source>
</evidence>
<dbReference type="SMART" id="SM00954">
    <property type="entry name" value="RelA_SpoT"/>
    <property type="match status" value="1"/>
</dbReference>
<feature type="domain" description="RelA/SpoT" evidence="1">
    <location>
        <begin position="72"/>
        <end position="185"/>
    </location>
</feature>